<dbReference type="EMBL" id="JBHSYQ010000005">
    <property type="protein sequence ID" value="MFC6998440.1"/>
    <property type="molecule type" value="Genomic_DNA"/>
</dbReference>
<name>A0ABW2DLB5_9BACT</name>
<evidence type="ECO:0000313" key="2">
    <source>
        <dbReference type="EMBL" id="MFC6998440.1"/>
    </source>
</evidence>
<accession>A0ABW2DLB5</accession>
<evidence type="ECO:0000313" key="3">
    <source>
        <dbReference type="Proteomes" id="UP001596405"/>
    </source>
</evidence>
<comment type="caution">
    <text evidence="2">The sequence shown here is derived from an EMBL/GenBank/DDBJ whole genome shotgun (WGS) entry which is preliminary data.</text>
</comment>
<feature type="chain" id="PRO_5047461827" description="Outer membrane protein beta-barrel domain-containing protein" evidence="1">
    <location>
        <begin position="28"/>
        <end position="209"/>
    </location>
</feature>
<proteinExistence type="predicted"/>
<protein>
    <recommendedName>
        <fullName evidence="4">Outer membrane protein beta-barrel domain-containing protein</fullName>
    </recommendedName>
</protein>
<reference evidence="3" key="1">
    <citation type="journal article" date="2019" name="Int. J. Syst. Evol. Microbiol.">
        <title>The Global Catalogue of Microorganisms (GCM) 10K type strain sequencing project: providing services to taxonomists for standard genome sequencing and annotation.</title>
        <authorList>
            <consortium name="The Broad Institute Genomics Platform"/>
            <consortium name="The Broad Institute Genome Sequencing Center for Infectious Disease"/>
            <person name="Wu L."/>
            <person name="Ma J."/>
        </authorList>
    </citation>
    <scope>NUCLEOTIDE SEQUENCE [LARGE SCALE GENOMIC DNA]</scope>
    <source>
        <strain evidence="3">CGMCC 4.7393</strain>
    </source>
</reference>
<gene>
    <name evidence="2" type="ORF">ACFQHR_12445</name>
</gene>
<sequence length="209" mass="22810">MNHTLFTLRSLFLLMFMALAGMATTQAQDILQRTSDVDSLELPQMAPPRISYGLTAGAFVSNLGSGSYIEPRVQYHVTPRFQVFSSLMVVQSWGGPTYTTTTGEGKFTAAHSAYPTRQYLLHVGGSYAMSEKLVLSGSVWKDLNPAASYAPGQMTPFGFGQYPRQGFNFRADYHISPNVTISGGIRSGNSYSRGFGGHPMGGFYSPWGF</sequence>
<organism evidence="2 3">
    <name type="scientific">Rufibacter roseus</name>
    <dbReference type="NCBI Taxonomy" id="1567108"/>
    <lineage>
        <taxon>Bacteria</taxon>
        <taxon>Pseudomonadati</taxon>
        <taxon>Bacteroidota</taxon>
        <taxon>Cytophagia</taxon>
        <taxon>Cytophagales</taxon>
        <taxon>Hymenobacteraceae</taxon>
        <taxon>Rufibacter</taxon>
    </lineage>
</organism>
<feature type="signal peptide" evidence="1">
    <location>
        <begin position="1"/>
        <end position="27"/>
    </location>
</feature>
<evidence type="ECO:0008006" key="4">
    <source>
        <dbReference type="Google" id="ProtNLM"/>
    </source>
</evidence>
<dbReference type="Proteomes" id="UP001596405">
    <property type="component" value="Unassembled WGS sequence"/>
</dbReference>
<evidence type="ECO:0000256" key="1">
    <source>
        <dbReference type="SAM" id="SignalP"/>
    </source>
</evidence>
<keyword evidence="3" id="KW-1185">Reference proteome</keyword>
<keyword evidence="1" id="KW-0732">Signal</keyword>